<keyword evidence="2" id="KW-1185">Reference proteome</keyword>
<evidence type="ECO:0000313" key="2">
    <source>
        <dbReference type="Proteomes" id="UP000078476"/>
    </source>
</evidence>
<dbReference type="Proteomes" id="UP000078476">
    <property type="component" value="Unassembled WGS sequence"/>
</dbReference>
<organism evidence="1 2">
    <name type="scientific">Methylomonas lenta</name>
    <dbReference type="NCBI Taxonomy" id="980561"/>
    <lineage>
        <taxon>Bacteria</taxon>
        <taxon>Pseudomonadati</taxon>
        <taxon>Pseudomonadota</taxon>
        <taxon>Gammaproteobacteria</taxon>
        <taxon>Methylococcales</taxon>
        <taxon>Methylococcaceae</taxon>
        <taxon>Methylomonas</taxon>
    </lineage>
</organism>
<name>A0A177NIE1_9GAMM</name>
<reference evidence="1 2" key="1">
    <citation type="submission" date="2016-03" db="EMBL/GenBank/DDBJ databases">
        <authorList>
            <person name="Ploux O."/>
        </authorList>
    </citation>
    <scope>NUCLEOTIDE SEQUENCE [LARGE SCALE GENOMIC DNA]</scope>
    <source>
        <strain evidence="1 2">R-45370</strain>
    </source>
</reference>
<sequence>MTNNAQATDAPSPPLQYLLTQTSILVLHQTGQGISGGYEISINGNGNATYVSNDPPQTTISTRSISNQSLTELINAFYQIHFFEFVDNYSVQKQVILQDNGTLATVARKILDTASHKLCIKIADYQKCITVIDNQPAVAAQLVKKIEALFPIGKSEVRP</sequence>
<dbReference type="EMBL" id="LUUI01000087">
    <property type="protein sequence ID" value="OAI17635.1"/>
    <property type="molecule type" value="Genomic_DNA"/>
</dbReference>
<dbReference type="OrthoDB" id="5571764at2"/>
<protein>
    <submittedName>
        <fullName evidence="1">Uncharacterized protein</fullName>
    </submittedName>
</protein>
<proteinExistence type="predicted"/>
<dbReference type="AlphaFoldDB" id="A0A177NIE1"/>
<evidence type="ECO:0000313" key="1">
    <source>
        <dbReference type="EMBL" id="OAI17635.1"/>
    </source>
</evidence>
<dbReference type="RefSeq" id="WP_066979923.1">
    <property type="nucleotide sequence ID" value="NZ_LUUI01000087.1"/>
</dbReference>
<accession>A0A177NIE1</accession>
<comment type="caution">
    <text evidence="1">The sequence shown here is derived from an EMBL/GenBank/DDBJ whole genome shotgun (WGS) entry which is preliminary data.</text>
</comment>
<gene>
    <name evidence="1" type="ORF">A1359_05955</name>
</gene>